<dbReference type="InterPro" id="IPR005519">
    <property type="entry name" value="Acid_phosphat_B-like"/>
</dbReference>
<dbReference type="InterPro" id="IPR023214">
    <property type="entry name" value="HAD_sf"/>
</dbReference>
<dbReference type="EMBL" id="BLIN01000002">
    <property type="protein sequence ID" value="GFE04663.1"/>
    <property type="molecule type" value="Genomic_DNA"/>
</dbReference>
<dbReference type="PANTHER" id="PTHR31284:SF10">
    <property type="entry name" value="ACID PHOSPHATASE-LIKE PROTEIN"/>
    <property type="match status" value="1"/>
</dbReference>
<dbReference type="AlphaFoldDB" id="A0A640RZT2"/>
<dbReference type="PANTHER" id="PTHR31284">
    <property type="entry name" value="ACID PHOSPHATASE-LIKE PROTEIN"/>
    <property type="match status" value="1"/>
</dbReference>
<accession>A0A640RZT2</accession>
<dbReference type="SUPFAM" id="SSF56784">
    <property type="entry name" value="HAD-like"/>
    <property type="match status" value="1"/>
</dbReference>
<proteinExistence type="predicted"/>
<dbReference type="InterPro" id="IPR036412">
    <property type="entry name" value="HAD-like_sf"/>
</dbReference>
<evidence type="ECO:0008006" key="5">
    <source>
        <dbReference type="Google" id="ProtNLM"/>
    </source>
</evidence>
<dbReference type="Pfam" id="PF03767">
    <property type="entry name" value="Acid_phosphat_B"/>
    <property type="match status" value="1"/>
</dbReference>
<sequence length="239" mass="25002">MSAAARSPATWNSSTSWPGPPTGSSSRCTRRAGSGSEPLCAAQDACALRRACAQTLAGAAICALAALPTAAQAAPHPDSLPSKSAWLQDVAPVAADLQHHLEQRLAHVPSGEKPAVVLDIDNTSLATHYDKGKPIEAIRSATKYAHEHGAAVLFASYRSPGSRSSTTKQLTSAGYTVDGLCLKPEGQSPGKAAVKLGCRKQYEQQGYTLVANVGNRSTDFEGGHYEKGFKLPDYDGQLS</sequence>
<evidence type="ECO:0000256" key="1">
    <source>
        <dbReference type="ARBA" id="ARBA00022729"/>
    </source>
</evidence>
<organism evidence="3 4">
    <name type="scientific">Streptomyces caniferus</name>
    <dbReference type="NCBI Taxonomy" id="285557"/>
    <lineage>
        <taxon>Bacteria</taxon>
        <taxon>Bacillati</taxon>
        <taxon>Actinomycetota</taxon>
        <taxon>Actinomycetes</taxon>
        <taxon>Kitasatosporales</taxon>
        <taxon>Streptomycetaceae</taxon>
        <taxon>Streptomyces</taxon>
    </lineage>
</organism>
<feature type="compositionally biased region" description="Low complexity" evidence="2">
    <location>
        <begin position="10"/>
        <end position="26"/>
    </location>
</feature>
<name>A0A640RZT2_9ACTN</name>
<dbReference type="RefSeq" id="WP_246295489.1">
    <property type="nucleotide sequence ID" value="NZ_BAAATH010000003.1"/>
</dbReference>
<evidence type="ECO:0000313" key="4">
    <source>
        <dbReference type="Proteomes" id="UP000435837"/>
    </source>
</evidence>
<evidence type="ECO:0000256" key="2">
    <source>
        <dbReference type="SAM" id="MobiDB-lite"/>
    </source>
</evidence>
<feature type="region of interest" description="Disordered" evidence="2">
    <location>
        <begin position="1"/>
        <end position="33"/>
    </location>
</feature>
<gene>
    <name evidence="3" type="ORF">Scani_09310</name>
</gene>
<dbReference type="Gene3D" id="3.40.50.1000">
    <property type="entry name" value="HAD superfamily/HAD-like"/>
    <property type="match status" value="1"/>
</dbReference>
<protein>
    <recommendedName>
        <fullName evidence="5">Acid phosphatase</fullName>
    </recommendedName>
</protein>
<reference evidence="3 4" key="1">
    <citation type="submission" date="2019-12" db="EMBL/GenBank/DDBJ databases">
        <title>Whole genome shotgun sequence of Streptomyces caniferus NBRC 15389.</title>
        <authorList>
            <person name="Ichikawa N."/>
            <person name="Kimura A."/>
            <person name="Kitahashi Y."/>
            <person name="Komaki H."/>
            <person name="Tamura T."/>
        </authorList>
    </citation>
    <scope>NUCLEOTIDE SEQUENCE [LARGE SCALE GENOMIC DNA]</scope>
    <source>
        <strain evidence="3 4">NBRC 15389</strain>
    </source>
</reference>
<evidence type="ECO:0000313" key="3">
    <source>
        <dbReference type="EMBL" id="GFE04663.1"/>
    </source>
</evidence>
<comment type="caution">
    <text evidence="3">The sequence shown here is derived from an EMBL/GenBank/DDBJ whole genome shotgun (WGS) entry which is preliminary data.</text>
</comment>
<keyword evidence="1" id="KW-0732">Signal</keyword>
<dbReference type="Proteomes" id="UP000435837">
    <property type="component" value="Unassembled WGS sequence"/>
</dbReference>